<dbReference type="KEGG" id="beq:BEWA_022770"/>
<protein>
    <submittedName>
        <fullName evidence="1">Uncharacterized protein</fullName>
    </submittedName>
</protein>
<accession>L0AX26</accession>
<proteinExistence type="predicted"/>
<gene>
    <name evidence="1" type="ORF">BEWA_022770</name>
</gene>
<dbReference type="AlphaFoldDB" id="L0AX26"/>
<dbReference type="VEuPathDB" id="PiroplasmaDB:BEWA_022770"/>
<dbReference type="EMBL" id="CP001669">
    <property type="protein sequence ID" value="AFZ79429.1"/>
    <property type="molecule type" value="Genomic_DNA"/>
</dbReference>
<evidence type="ECO:0000313" key="1">
    <source>
        <dbReference type="EMBL" id="AFZ79429.1"/>
    </source>
</evidence>
<organism evidence="1 2">
    <name type="scientific">Theileria equi strain WA</name>
    <dbReference type="NCBI Taxonomy" id="1537102"/>
    <lineage>
        <taxon>Eukaryota</taxon>
        <taxon>Sar</taxon>
        <taxon>Alveolata</taxon>
        <taxon>Apicomplexa</taxon>
        <taxon>Aconoidasida</taxon>
        <taxon>Piroplasmida</taxon>
        <taxon>Theileriidae</taxon>
        <taxon>Theileria</taxon>
    </lineage>
</organism>
<dbReference type="Proteomes" id="UP000031512">
    <property type="component" value="Chromosome 1"/>
</dbReference>
<evidence type="ECO:0000313" key="2">
    <source>
        <dbReference type="Proteomes" id="UP000031512"/>
    </source>
</evidence>
<name>L0AX26_THEEQ</name>
<dbReference type="OrthoDB" id="360385at2759"/>
<dbReference type="eggNOG" id="ENOG502TN3J">
    <property type="taxonomic scope" value="Eukaryota"/>
</dbReference>
<dbReference type="GeneID" id="15806756"/>
<reference evidence="1 2" key="1">
    <citation type="journal article" date="2012" name="BMC Genomics">
        <title>Comparative genomic analysis and phylogenetic position of Theileria equi.</title>
        <authorList>
            <person name="Kappmeyer L.S."/>
            <person name="Thiagarajan M."/>
            <person name="Herndon D.R."/>
            <person name="Ramsay J.D."/>
            <person name="Caler E."/>
            <person name="Djikeng A."/>
            <person name="Gillespie J.J."/>
            <person name="Lau A.O."/>
            <person name="Roalson E.H."/>
            <person name="Silva J.C."/>
            <person name="Silva M.G."/>
            <person name="Suarez C.E."/>
            <person name="Ueti M.W."/>
            <person name="Nene V.M."/>
            <person name="Mealey R.H."/>
            <person name="Knowles D.P."/>
            <person name="Brayton K.A."/>
        </authorList>
    </citation>
    <scope>NUCLEOTIDE SEQUENCE [LARGE SCALE GENOMIC DNA]</scope>
    <source>
        <strain evidence="1 2">WA</strain>
    </source>
</reference>
<keyword evidence="2" id="KW-1185">Reference proteome</keyword>
<sequence length="1104" mass="125203">MAQLYTSWFEKWLKTYVDDEPFQDVSNVESQLFGDYSSANSPSEVALEVYNALRGTDLSLDQLCNYIHQIGTIISQTDLRALATQPRSMYNQMFSVIFDTKDGENTLLECHKEDSFAHVYLMVRLLYEILLFTKSTAVRSFAYHEILRNREVLCCLFGIVHKPCTVSEGTMSIDVVEASILDAPPLTNDPLLDKSLKDLKHGQVEYDKNPLNTIGFPPSNYFVGIFDTLFLQMLQSKDLNLRMTGLSLMAISPTIVANNPQILSEMLINMVGDDDELSFASSVSMAEVLPLLPQEVAMDFLRQSFTNALQNKENSERIQAFISLSLGCTGLDNVATLAHRMLWMLWGAIKDLDSPIMREQECYLLVASTLLSRGDLVPRQKLRLESLLYGKDQKADSDMVEELAYCLNLMYTTSESTKENVRDSLKLYNVLLAHSSETQGKGSLLYQLVVHQLAVFEQFGDFFLFKHSIKTLPSLLAYDIDNITILSYIQSAFSKLGTSHTRFFLKIIEALQPYLNTSPESKGKVMDEDTEFRVYSILSNLLRQCYICDLEGFKQNLGKINEAITCSDLKLLIRPLVQIQNIEKSLVCKKQNFLVQLFYDIITNESQLHDSFKSAPLYIDFVSNKVYKGKGTFKISVYKQKTGWGVEYKRILSSQVIKFGDTTSGKEAYKLIQVCLRFGLYKEAIQYIKVASLWVDSTLLWFNALHHHSMAELEQSPLSSIKYRKQCIESLESLHTRDILAIQRKMNSELWNYGLNYLLPYPLLHTWSLVQLVLETAVAHFGNILAGNGPKVDLTTIFISLKMQYKVLGWLFRSRCHETRSILGVYEGLAIILASIAKASGLNSDSPEHHSVEDVNEAFKNYLHTIYPDAQVPFTLDIISMLSKRLHAHLSCTRFLCHKIPFQGNAKDDAPAILDTMDRFDVPLETIWQELVINYRCKFGQDEIGYHLRDIPSLGDLYNILTTVKGKATRTKKFLEAIKAQIPTPIGIAKAYPLPFAAIVATFFSKKRKSYQVQTIKFEGSIRNCKTDQSFSHVRIKMDAVIDGKVQTILEETFRLLDNVLNHTSLVKMPKDVKSVKLVALPLGKGYTPAGVPCDVYIAHKVLV</sequence>
<dbReference type="RefSeq" id="XP_004829095.1">
    <property type="nucleotide sequence ID" value="XM_004829038.1"/>
</dbReference>